<evidence type="ECO:0000313" key="1">
    <source>
        <dbReference type="EMBL" id="KAH3807561.1"/>
    </source>
</evidence>
<dbReference type="EMBL" id="JAIWYP010000006">
    <property type="protein sequence ID" value="KAH3807561.1"/>
    <property type="molecule type" value="Genomic_DNA"/>
</dbReference>
<accession>A0A9D4JC53</accession>
<protein>
    <submittedName>
        <fullName evidence="1">Uncharacterized protein</fullName>
    </submittedName>
</protein>
<comment type="caution">
    <text evidence="1">The sequence shown here is derived from an EMBL/GenBank/DDBJ whole genome shotgun (WGS) entry which is preliminary data.</text>
</comment>
<gene>
    <name evidence="1" type="ORF">DPMN_135906</name>
</gene>
<dbReference type="AlphaFoldDB" id="A0A9D4JC53"/>
<sequence>MSYVCISEFIYRSYWPLHEVMVARPAPVTFQGRKINLDLISKDKFMSERSTAAAHSSAFMAHLLSSAVVFIPETVSPAR</sequence>
<evidence type="ECO:0000313" key="2">
    <source>
        <dbReference type="Proteomes" id="UP000828390"/>
    </source>
</evidence>
<reference evidence="1" key="2">
    <citation type="submission" date="2020-11" db="EMBL/GenBank/DDBJ databases">
        <authorList>
            <person name="McCartney M.A."/>
            <person name="Auch B."/>
            <person name="Kono T."/>
            <person name="Mallez S."/>
            <person name="Becker A."/>
            <person name="Gohl D.M."/>
            <person name="Silverstein K.A.T."/>
            <person name="Koren S."/>
            <person name="Bechman K.B."/>
            <person name="Herman A."/>
            <person name="Abrahante J.E."/>
            <person name="Garbe J."/>
        </authorList>
    </citation>
    <scope>NUCLEOTIDE SEQUENCE</scope>
    <source>
        <strain evidence="1">Duluth1</strain>
        <tissue evidence="1">Whole animal</tissue>
    </source>
</reference>
<reference evidence="1" key="1">
    <citation type="journal article" date="2019" name="bioRxiv">
        <title>The Genome of the Zebra Mussel, Dreissena polymorpha: A Resource for Invasive Species Research.</title>
        <authorList>
            <person name="McCartney M.A."/>
            <person name="Auch B."/>
            <person name="Kono T."/>
            <person name="Mallez S."/>
            <person name="Zhang Y."/>
            <person name="Obille A."/>
            <person name="Becker A."/>
            <person name="Abrahante J.E."/>
            <person name="Garbe J."/>
            <person name="Badalamenti J.P."/>
            <person name="Herman A."/>
            <person name="Mangelson H."/>
            <person name="Liachko I."/>
            <person name="Sullivan S."/>
            <person name="Sone E.D."/>
            <person name="Koren S."/>
            <person name="Silverstein K.A.T."/>
            <person name="Beckman K.B."/>
            <person name="Gohl D.M."/>
        </authorList>
    </citation>
    <scope>NUCLEOTIDE SEQUENCE</scope>
    <source>
        <strain evidence="1">Duluth1</strain>
        <tissue evidence="1">Whole animal</tissue>
    </source>
</reference>
<dbReference type="Proteomes" id="UP000828390">
    <property type="component" value="Unassembled WGS sequence"/>
</dbReference>
<proteinExistence type="predicted"/>
<organism evidence="1 2">
    <name type="scientific">Dreissena polymorpha</name>
    <name type="common">Zebra mussel</name>
    <name type="synonym">Mytilus polymorpha</name>
    <dbReference type="NCBI Taxonomy" id="45954"/>
    <lineage>
        <taxon>Eukaryota</taxon>
        <taxon>Metazoa</taxon>
        <taxon>Spiralia</taxon>
        <taxon>Lophotrochozoa</taxon>
        <taxon>Mollusca</taxon>
        <taxon>Bivalvia</taxon>
        <taxon>Autobranchia</taxon>
        <taxon>Heteroconchia</taxon>
        <taxon>Euheterodonta</taxon>
        <taxon>Imparidentia</taxon>
        <taxon>Neoheterodontei</taxon>
        <taxon>Myida</taxon>
        <taxon>Dreissenoidea</taxon>
        <taxon>Dreissenidae</taxon>
        <taxon>Dreissena</taxon>
    </lineage>
</organism>
<keyword evidence="2" id="KW-1185">Reference proteome</keyword>
<name>A0A9D4JC53_DREPO</name>